<dbReference type="InterPro" id="IPR005119">
    <property type="entry name" value="LysR_subst-bd"/>
</dbReference>
<comment type="similarity">
    <text evidence="1">Belongs to the LysR transcriptional regulatory family.</text>
</comment>
<keyword evidence="3" id="KW-0238">DNA-binding</keyword>
<dbReference type="GO" id="GO:0006351">
    <property type="term" value="P:DNA-templated transcription"/>
    <property type="evidence" value="ECO:0007669"/>
    <property type="project" value="TreeGrafter"/>
</dbReference>
<feature type="domain" description="HTH lysR-type" evidence="5">
    <location>
        <begin position="1"/>
        <end position="59"/>
    </location>
</feature>
<dbReference type="SUPFAM" id="SSF53850">
    <property type="entry name" value="Periplasmic binding protein-like II"/>
    <property type="match status" value="1"/>
</dbReference>
<dbReference type="InterPro" id="IPR000847">
    <property type="entry name" value="LysR_HTH_N"/>
</dbReference>
<dbReference type="SUPFAM" id="SSF46785">
    <property type="entry name" value="Winged helix' DNA-binding domain"/>
    <property type="match status" value="1"/>
</dbReference>
<keyword evidence="7" id="KW-1185">Reference proteome</keyword>
<reference evidence="6 7" key="1">
    <citation type="submission" date="2020-04" db="EMBL/GenBank/DDBJ databases">
        <title>Ferrimonas sp. S7 isolated from sea water.</title>
        <authorList>
            <person name="Bae S.S."/>
            <person name="Baek K."/>
        </authorList>
    </citation>
    <scope>NUCLEOTIDE SEQUENCE [LARGE SCALE GENOMIC DNA]</scope>
    <source>
        <strain evidence="6 7">S7</strain>
    </source>
</reference>
<proteinExistence type="inferred from homology"/>
<accession>A0A6H1UEK5</accession>
<evidence type="ECO:0000313" key="7">
    <source>
        <dbReference type="Proteomes" id="UP000501602"/>
    </source>
</evidence>
<dbReference type="InterPro" id="IPR036388">
    <property type="entry name" value="WH-like_DNA-bd_sf"/>
</dbReference>
<protein>
    <submittedName>
        <fullName evidence="6">LysR family transcriptional regulator</fullName>
    </submittedName>
</protein>
<dbReference type="InterPro" id="IPR058163">
    <property type="entry name" value="LysR-type_TF_proteobact-type"/>
</dbReference>
<evidence type="ECO:0000256" key="2">
    <source>
        <dbReference type="ARBA" id="ARBA00023015"/>
    </source>
</evidence>
<evidence type="ECO:0000313" key="6">
    <source>
        <dbReference type="EMBL" id="QIZ77059.1"/>
    </source>
</evidence>
<dbReference type="FunFam" id="1.10.10.10:FF:000001">
    <property type="entry name" value="LysR family transcriptional regulator"/>
    <property type="match status" value="1"/>
</dbReference>
<dbReference type="KEGG" id="fes:HER31_09285"/>
<organism evidence="6 7">
    <name type="scientific">Ferrimonas lipolytica</name>
    <dbReference type="NCBI Taxonomy" id="2724191"/>
    <lineage>
        <taxon>Bacteria</taxon>
        <taxon>Pseudomonadati</taxon>
        <taxon>Pseudomonadota</taxon>
        <taxon>Gammaproteobacteria</taxon>
        <taxon>Alteromonadales</taxon>
        <taxon>Ferrimonadaceae</taxon>
        <taxon>Ferrimonas</taxon>
    </lineage>
</organism>
<evidence type="ECO:0000256" key="3">
    <source>
        <dbReference type="ARBA" id="ARBA00023125"/>
    </source>
</evidence>
<dbReference type="EMBL" id="CP051180">
    <property type="protein sequence ID" value="QIZ77059.1"/>
    <property type="molecule type" value="Genomic_DNA"/>
</dbReference>
<dbReference type="AlphaFoldDB" id="A0A6H1UEK5"/>
<dbReference type="PROSITE" id="PS50931">
    <property type="entry name" value="HTH_LYSR"/>
    <property type="match status" value="1"/>
</dbReference>
<keyword evidence="4" id="KW-0804">Transcription</keyword>
<evidence type="ECO:0000256" key="4">
    <source>
        <dbReference type="ARBA" id="ARBA00023163"/>
    </source>
</evidence>
<dbReference type="RefSeq" id="WP_168660320.1">
    <property type="nucleotide sequence ID" value="NZ_CP051180.1"/>
</dbReference>
<evidence type="ECO:0000256" key="1">
    <source>
        <dbReference type="ARBA" id="ARBA00009437"/>
    </source>
</evidence>
<keyword evidence="2" id="KW-0805">Transcription regulation</keyword>
<name>A0A6H1UEK5_9GAMM</name>
<dbReference type="Pfam" id="PF03466">
    <property type="entry name" value="LysR_substrate"/>
    <property type="match status" value="1"/>
</dbReference>
<dbReference type="Gene3D" id="1.10.10.10">
    <property type="entry name" value="Winged helix-like DNA-binding domain superfamily/Winged helix DNA-binding domain"/>
    <property type="match status" value="1"/>
</dbReference>
<dbReference type="GO" id="GO:0003700">
    <property type="term" value="F:DNA-binding transcription factor activity"/>
    <property type="evidence" value="ECO:0007669"/>
    <property type="project" value="InterPro"/>
</dbReference>
<dbReference type="Pfam" id="PF00126">
    <property type="entry name" value="HTH_1"/>
    <property type="match status" value="1"/>
</dbReference>
<dbReference type="Proteomes" id="UP000501602">
    <property type="component" value="Chromosome"/>
</dbReference>
<dbReference type="PANTHER" id="PTHR30537:SF30">
    <property type="entry name" value="TRANSCRIPTIONAL REGULATOR-RELATED"/>
    <property type="match status" value="1"/>
</dbReference>
<gene>
    <name evidence="6" type="ORF">HER31_09285</name>
</gene>
<sequence>MSRLRQMSVFAHIVEAGSITAAAEVLGVSKSVVSQHLKTLETELEVTLLKRTTRQQVLTEVGEGFYLSCKQLNQVADEAWNQAQETLETPKGRVRITAATALMETLITPVVAELIQQYPQLEPELVSSDDHLDLRAHDIDLAIRVGQSVNSSLKQRRIGEFRDVLCGCDSLLSQHPSDNLSYIANLWQSKQVRHEFIDSRGQIHHFSTQARCLTNTFHSSLALIKAGAGIGVVPDFYLPLVQPQLVPVFADYRLPRNTIYALTPYSGKLPLAVEVCISAIEWQLARLV</sequence>
<dbReference type="CDD" id="cd08422">
    <property type="entry name" value="PBP2_CrgA_like"/>
    <property type="match status" value="1"/>
</dbReference>
<dbReference type="Gene3D" id="3.40.190.290">
    <property type="match status" value="1"/>
</dbReference>
<dbReference type="PANTHER" id="PTHR30537">
    <property type="entry name" value="HTH-TYPE TRANSCRIPTIONAL REGULATOR"/>
    <property type="match status" value="1"/>
</dbReference>
<dbReference type="GO" id="GO:0043565">
    <property type="term" value="F:sequence-specific DNA binding"/>
    <property type="evidence" value="ECO:0007669"/>
    <property type="project" value="TreeGrafter"/>
</dbReference>
<evidence type="ECO:0000259" key="5">
    <source>
        <dbReference type="PROSITE" id="PS50931"/>
    </source>
</evidence>
<dbReference type="InterPro" id="IPR036390">
    <property type="entry name" value="WH_DNA-bd_sf"/>
</dbReference>